<evidence type="ECO:0000256" key="2">
    <source>
        <dbReference type="ARBA" id="ARBA00022490"/>
    </source>
</evidence>
<dbReference type="GO" id="GO:0005737">
    <property type="term" value="C:cytoplasm"/>
    <property type="evidence" value="ECO:0007669"/>
    <property type="project" value="UniProtKB-SubCell"/>
</dbReference>
<evidence type="ECO:0000256" key="1">
    <source>
        <dbReference type="ARBA" id="ARBA00004496"/>
    </source>
</evidence>
<dbReference type="PANTHER" id="PTHR12299:SF17">
    <property type="entry name" value="AT19571P-RELATED"/>
    <property type="match status" value="1"/>
</dbReference>
<organism evidence="5 6">
    <name type="scientific">Geranomyces variabilis</name>
    <dbReference type="NCBI Taxonomy" id="109894"/>
    <lineage>
        <taxon>Eukaryota</taxon>
        <taxon>Fungi</taxon>
        <taxon>Fungi incertae sedis</taxon>
        <taxon>Chytridiomycota</taxon>
        <taxon>Chytridiomycota incertae sedis</taxon>
        <taxon>Chytridiomycetes</taxon>
        <taxon>Spizellomycetales</taxon>
        <taxon>Powellomycetaceae</taxon>
        <taxon>Geranomyces</taxon>
    </lineage>
</organism>
<feature type="compositionally biased region" description="Basic and acidic residues" evidence="3">
    <location>
        <begin position="76"/>
        <end position="102"/>
    </location>
</feature>
<dbReference type="SMART" id="SM01233">
    <property type="entry name" value="HABP4_PAI-RBP1"/>
    <property type="match status" value="1"/>
</dbReference>
<reference evidence="5" key="1">
    <citation type="submission" date="2020-05" db="EMBL/GenBank/DDBJ databases">
        <title>Phylogenomic resolution of chytrid fungi.</title>
        <authorList>
            <person name="Stajich J.E."/>
            <person name="Amses K."/>
            <person name="Simmons R."/>
            <person name="Seto K."/>
            <person name="Myers J."/>
            <person name="Bonds A."/>
            <person name="Quandt C.A."/>
            <person name="Barry K."/>
            <person name="Liu P."/>
            <person name="Grigoriev I."/>
            <person name="Longcore J.E."/>
            <person name="James T.Y."/>
        </authorList>
    </citation>
    <scope>NUCLEOTIDE SEQUENCE</scope>
    <source>
        <strain evidence="5">JEL0379</strain>
    </source>
</reference>
<dbReference type="Pfam" id="PF09598">
    <property type="entry name" value="Stm1_N"/>
    <property type="match status" value="1"/>
</dbReference>
<feature type="compositionally biased region" description="Polar residues" evidence="3">
    <location>
        <begin position="309"/>
        <end position="319"/>
    </location>
</feature>
<dbReference type="AlphaFoldDB" id="A0AAD5XNR3"/>
<feature type="compositionally biased region" description="Basic and acidic residues" evidence="3">
    <location>
        <begin position="180"/>
        <end position="191"/>
    </location>
</feature>
<protein>
    <recommendedName>
        <fullName evidence="4">Hyaluronan/mRNA-binding protein domain-containing protein</fullName>
    </recommendedName>
</protein>
<evidence type="ECO:0000259" key="4">
    <source>
        <dbReference type="SMART" id="SM01233"/>
    </source>
</evidence>
<keyword evidence="6" id="KW-1185">Reference proteome</keyword>
<feature type="compositionally biased region" description="Basic and acidic residues" evidence="3">
    <location>
        <begin position="31"/>
        <end position="47"/>
    </location>
</feature>
<evidence type="ECO:0000313" key="6">
    <source>
        <dbReference type="Proteomes" id="UP001212152"/>
    </source>
</evidence>
<keyword evidence="2" id="KW-0963">Cytoplasm</keyword>
<proteinExistence type="predicted"/>
<gene>
    <name evidence="5" type="ORF">HDU87_005823</name>
</gene>
<feature type="compositionally biased region" description="Gly residues" evidence="3">
    <location>
        <begin position="103"/>
        <end position="115"/>
    </location>
</feature>
<feature type="compositionally biased region" description="Basic and acidic residues" evidence="3">
    <location>
        <begin position="117"/>
        <end position="138"/>
    </location>
</feature>
<comment type="subcellular location">
    <subcellularLocation>
        <location evidence="1">Cytoplasm</location>
    </subcellularLocation>
</comment>
<dbReference type="Gene3D" id="6.10.140.1040">
    <property type="match status" value="1"/>
</dbReference>
<feature type="compositionally biased region" description="Basic and acidic residues" evidence="3">
    <location>
        <begin position="151"/>
        <end position="169"/>
    </location>
</feature>
<comment type="caution">
    <text evidence="5">The sequence shown here is derived from an EMBL/GenBank/DDBJ whole genome shotgun (WGS) entry which is preliminary data.</text>
</comment>
<feature type="compositionally biased region" description="Gly residues" evidence="3">
    <location>
        <begin position="272"/>
        <end position="289"/>
    </location>
</feature>
<dbReference type="InterPro" id="IPR006861">
    <property type="entry name" value="HABP4_PAIRBP1-bd"/>
</dbReference>
<evidence type="ECO:0000256" key="3">
    <source>
        <dbReference type="SAM" id="MobiDB-lite"/>
    </source>
</evidence>
<dbReference type="InterPro" id="IPR039764">
    <property type="entry name" value="HABP4/SERBP1-like"/>
</dbReference>
<sequence>MSGDVISRNFFDLLGDDEGGESVPKPTTPAAKKDAKAAPAAKKEAPKKVAPRNEYPRRGGARGGAVESGAPRAPRAPRETGDFEHPREVRAGADGERRERGGFRGGRGGRGGARGGRGREFDRHSGSGRVDGVKKEVAGKGSWGNPLTAEEEAKKEIIDAEGGAEKVEATAETTEAETAAEPKEQDPEDNFKTLQQFMAERSRPANEAKVRKANEGADDAQWKDAVVLKKTDDEELFADLLKAKKSKAAAAAKKDAKTFVNIDLRYNEEGRGGFPERGGRGGARGGRGRGGADRGAPRGGRGGARNGGSSVSIEDQTAFPSLGGK</sequence>
<feature type="compositionally biased region" description="Gly residues" evidence="3">
    <location>
        <begin position="297"/>
        <end position="306"/>
    </location>
</feature>
<evidence type="ECO:0000313" key="5">
    <source>
        <dbReference type="EMBL" id="KAJ3175681.1"/>
    </source>
</evidence>
<dbReference type="EMBL" id="JADGJQ010000049">
    <property type="protein sequence ID" value="KAJ3175681.1"/>
    <property type="molecule type" value="Genomic_DNA"/>
</dbReference>
<feature type="compositionally biased region" description="Basic and acidic residues" evidence="3">
    <location>
        <begin position="200"/>
        <end position="222"/>
    </location>
</feature>
<dbReference type="PANTHER" id="PTHR12299">
    <property type="entry name" value="HYALURONIC ACID-BINDING PROTEIN 4"/>
    <property type="match status" value="1"/>
</dbReference>
<feature type="compositionally biased region" description="Low complexity" evidence="3">
    <location>
        <begin position="170"/>
        <end position="179"/>
    </location>
</feature>
<feature type="region of interest" description="Disordered" evidence="3">
    <location>
        <begin position="264"/>
        <end position="325"/>
    </location>
</feature>
<dbReference type="Proteomes" id="UP001212152">
    <property type="component" value="Unassembled WGS sequence"/>
</dbReference>
<dbReference type="GO" id="GO:0005634">
    <property type="term" value="C:nucleus"/>
    <property type="evidence" value="ECO:0007669"/>
    <property type="project" value="TreeGrafter"/>
</dbReference>
<dbReference type="InterPro" id="IPR019084">
    <property type="entry name" value="STM1-like_N"/>
</dbReference>
<name>A0AAD5XNR3_9FUNG</name>
<dbReference type="GO" id="GO:0003723">
    <property type="term" value="F:RNA binding"/>
    <property type="evidence" value="ECO:0007669"/>
    <property type="project" value="InterPro"/>
</dbReference>
<feature type="region of interest" description="Disordered" evidence="3">
    <location>
        <begin position="1"/>
        <end position="222"/>
    </location>
</feature>
<dbReference type="Pfam" id="PF04774">
    <property type="entry name" value="HABP4_PAI-RBP1"/>
    <property type="match status" value="1"/>
</dbReference>
<accession>A0AAD5XNR3</accession>
<feature type="domain" description="Hyaluronan/mRNA-binding protein" evidence="4">
    <location>
        <begin position="117"/>
        <end position="216"/>
    </location>
</feature>